<evidence type="ECO:0000313" key="3">
    <source>
        <dbReference type="Proteomes" id="UP000007177"/>
    </source>
</evidence>
<accession>H6LHK6</accession>
<dbReference type="NCBIfam" id="TIGR03827">
    <property type="entry name" value="GNAT_ablB"/>
    <property type="match status" value="1"/>
</dbReference>
<dbReference type="EC" id="2.3.1.-" evidence="2"/>
<dbReference type="OrthoDB" id="9790652at2"/>
<evidence type="ECO:0000259" key="1">
    <source>
        <dbReference type="PROSITE" id="PS51186"/>
    </source>
</evidence>
<dbReference type="InterPro" id="IPR016181">
    <property type="entry name" value="Acyl_CoA_acyltransferase"/>
</dbReference>
<dbReference type="KEGG" id="awo:Awo_c03840"/>
<dbReference type="eggNOG" id="COG0456">
    <property type="taxonomic scope" value="Bacteria"/>
</dbReference>
<dbReference type="EMBL" id="CP002987">
    <property type="protein sequence ID" value="AFA47185.1"/>
    <property type="molecule type" value="Genomic_DNA"/>
</dbReference>
<dbReference type="STRING" id="931626.Awo_c03840"/>
<reference evidence="2 3" key="2">
    <citation type="journal article" date="2012" name="PLoS ONE">
        <title>An ancient pathway combining carbon dioxide fixation with the generation and utilization of a sodium ion gradient for ATP synthesis.</title>
        <authorList>
            <person name="Poehlein A."/>
            <person name="Schmidt S."/>
            <person name="Kaster A.K."/>
            <person name="Goenrich M."/>
            <person name="Vollmers J."/>
            <person name="Thurmer A."/>
            <person name="Bertsch J."/>
            <person name="Schuchmann K."/>
            <person name="Voigt B."/>
            <person name="Hecker M."/>
            <person name="Daniel R."/>
            <person name="Thauer R.K."/>
            <person name="Gottschalk G."/>
            <person name="Muller V."/>
        </authorList>
    </citation>
    <scope>NUCLEOTIDE SEQUENCE [LARGE SCALE GENOMIC DNA]</scope>
    <source>
        <strain evidence="3">ATCC 29683 / DSM 1030 / JCM 2381 / KCTC 1655 / WB1</strain>
    </source>
</reference>
<evidence type="ECO:0000313" key="2">
    <source>
        <dbReference type="EMBL" id="AFA47185.1"/>
    </source>
</evidence>
<dbReference type="CDD" id="cd04301">
    <property type="entry name" value="NAT_SF"/>
    <property type="match status" value="1"/>
</dbReference>
<name>H6LHK6_ACEWD</name>
<sequence length="282" mass="32609">MKTKETDTIEKVGDDLIQHGKNSDRIYLMHCTKSDKKQLLHYLNKLGKDQNYSKIIAKVPESLETAFIKDGYCEEAQIPSFYSGEETCKLMGKYLLPERQKVKDKQQIKKVIEHVSARSHINRIKPLADEFEIKRLTEADALEIAFLYKKVFESYPFPIFEPNYLNDTMKDNIKYFGAFFEKQLIAVSSSEMDLDNLNSEMTDFAVLPEFRGHQLAYHLLTKMESEMVKDGFQVLYSIARSASYGMNGCFAKSNYHFGGTLFNNTQISGSIESMNIWYKELK</sequence>
<feature type="domain" description="N-acetyltransferase" evidence="1">
    <location>
        <begin position="131"/>
        <end position="282"/>
    </location>
</feature>
<dbReference type="RefSeq" id="WP_014354788.1">
    <property type="nucleotide sequence ID" value="NC_016894.1"/>
</dbReference>
<organism evidence="2 3">
    <name type="scientific">Acetobacterium woodii (strain ATCC 29683 / DSM 1030 / JCM 2381 / KCTC 1655 / WB1)</name>
    <dbReference type="NCBI Taxonomy" id="931626"/>
    <lineage>
        <taxon>Bacteria</taxon>
        <taxon>Bacillati</taxon>
        <taxon>Bacillota</taxon>
        <taxon>Clostridia</taxon>
        <taxon>Eubacteriales</taxon>
        <taxon>Eubacteriaceae</taxon>
        <taxon>Acetobacterium</taxon>
    </lineage>
</organism>
<keyword evidence="3" id="KW-1185">Reference proteome</keyword>
<dbReference type="HOGENOM" id="CLU_081246_0_0_9"/>
<reference evidence="3" key="1">
    <citation type="submission" date="2011-07" db="EMBL/GenBank/DDBJ databases">
        <title>Complete genome sequence of Acetobacterium woodii.</title>
        <authorList>
            <person name="Poehlein A."/>
            <person name="Schmidt S."/>
            <person name="Kaster A.-K."/>
            <person name="Goenrich M."/>
            <person name="Vollmers J."/>
            <person name="Thuermer A."/>
            <person name="Gottschalk G."/>
            <person name="Thauer R.K."/>
            <person name="Daniel R."/>
            <person name="Mueller V."/>
        </authorList>
    </citation>
    <scope>NUCLEOTIDE SEQUENCE [LARGE SCALE GENOMIC DNA]</scope>
    <source>
        <strain evidence="3">ATCC 29683 / DSM 1030 / JCM 2381 / KCTC 1655 / WB1</strain>
    </source>
</reference>
<protein>
    <submittedName>
        <fullName evidence="2">Acetyltransferase GNAT family</fullName>
        <ecNumber evidence="2">2.3.1.-</ecNumber>
    </submittedName>
</protein>
<keyword evidence="2" id="KW-0808">Transferase</keyword>
<dbReference type="AlphaFoldDB" id="H6LHK6"/>
<dbReference type="Gene3D" id="3.40.630.30">
    <property type="match status" value="1"/>
</dbReference>
<dbReference type="PROSITE" id="PS51186">
    <property type="entry name" value="GNAT"/>
    <property type="match status" value="1"/>
</dbReference>
<dbReference type="Proteomes" id="UP000007177">
    <property type="component" value="Chromosome"/>
</dbReference>
<proteinExistence type="predicted"/>
<dbReference type="GO" id="GO:0008080">
    <property type="term" value="F:N-acetyltransferase activity"/>
    <property type="evidence" value="ECO:0007669"/>
    <property type="project" value="InterPro"/>
</dbReference>
<dbReference type="SUPFAM" id="SSF55729">
    <property type="entry name" value="Acyl-CoA N-acyltransferases (Nat)"/>
    <property type="match status" value="1"/>
</dbReference>
<dbReference type="Pfam" id="PF00583">
    <property type="entry name" value="Acetyltransf_1"/>
    <property type="match status" value="1"/>
</dbReference>
<dbReference type="InterPro" id="IPR022525">
    <property type="entry name" value="GNAT_AblB"/>
</dbReference>
<dbReference type="InterPro" id="IPR000182">
    <property type="entry name" value="GNAT_dom"/>
</dbReference>
<keyword evidence="2" id="KW-0012">Acyltransferase</keyword>
<gene>
    <name evidence="2" type="ordered locus">Awo_c03840</name>
</gene>